<gene>
    <name evidence="7" type="primary">tipA_1</name>
    <name evidence="7" type="ORF">NCTC1934_01649</name>
</gene>
<dbReference type="PANTHER" id="PTHR30204:SF90">
    <property type="entry name" value="HTH-TYPE TRANSCRIPTIONAL ACTIVATOR MTA"/>
    <property type="match status" value="1"/>
</dbReference>
<dbReference type="GO" id="GO:0003677">
    <property type="term" value="F:DNA binding"/>
    <property type="evidence" value="ECO:0007669"/>
    <property type="project" value="UniProtKB-KW"/>
</dbReference>
<dbReference type="Gene3D" id="1.10.1660.10">
    <property type="match status" value="1"/>
</dbReference>
<evidence type="ECO:0000313" key="7">
    <source>
        <dbReference type="EMBL" id="SUA74563.1"/>
    </source>
</evidence>
<dbReference type="RefSeq" id="WP_039808013.1">
    <property type="nucleotide sequence ID" value="NZ_UGRY01000002.1"/>
</dbReference>
<dbReference type="CDD" id="cd01106">
    <property type="entry name" value="HTH_TipAL-Mta"/>
    <property type="match status" value="1"/>
</dbReference>
<organism evidence="7 8">
    <name type="scientific">Nocardia otitidiscaviarum</name>
    <dbReference type="NCBI Taxonomy" id="1823"/>
    <lineage>
        <taxon>Bacteria</taxon>
        <taxon>Bacillati</taxon>
        <taxon>Actinomycetota</taxon>
        <taxon>Actinomycetes</taxon>
        <taxon>Mycobacteriales</taxon>
        <taxon>Nocardiaceae</taxon>
        <taxon>Nocardia</taxon>
    </lineage>
</organism>
<proteinExistence type="predicted"/>
<keyword evidence="1" id="KW-0805">Transcription regulation</keyword>
<dbReference type="OrthoDB" id="9809391at2"/>
<protein>
    <submittedName>
        <fullName evidence="7">HTH-type transcriptional activator tipA</fullName>
    </submittedName>
</protein>
<evidence type="ECO:0000313" key="8">
    <source>
        <dbReference type="Proteomes" id="UP000255467"/>
    </source>
</evidence>
<dbReference type="InterPro" id="IPR036244">
    <property type="entry name" value="TipA-like_antibiotic-bd"/>
</dbReference>
<dbReference type="AlphaFoldDB" id="A0A378YCW5"/>
<sequence>MTEPPRALPVGAVATLVGVTVRTLHHWDSIGLVRPSDRSGSGYRLYTPADLARLHRVLVYRELGVPLTEIAALLEADADDALESLLRQRDHLRERIAELQRMSTALDRLIEARESGLLLSPEEQVAIFGGDWKPAWVGEARERWGDTPQWAQYAEQSAQRSPEQWRNIVASVEALHAELVEAFRAGVAPGSAAAAELAERHRDSLCAYFHCTHSMHVLLARGYTEDPGFAAYYDAMAPGLAAWLRAIVESNARAHGIDPETAVWE</sequence>
<dbReference type="GO" id="GO:0003700">
    <property type="term" value="F:DNA-binding transcription factor activity"/>
    <property type="evidence" value="ECO:0007669"/>
    <property type="project" value="InterPro"/>
</dbReference>
<dbReference type="InterPro" id="IPR000551">
    <property type="entry name" value="MerR-type_HTH_dom"/>
</dbReference>
<keyword evidence="4" id="KW-0804">Transcription</keyword>
<evidence type="ECO:0000256" key="4">
    <source>
        <dbReference type="ARBA" id="ARBA00023163"/>
    </source>
</evidence>
<dbReference type="SUPFAM" id="SSF46955">
    <property type="entry name" value="Putative DNA-binding domain"/>
    <property type="match status" value="1"/>
</dbReference>
<feature type="domain" description="HTH merR-type" evidence="6">
    <location>
        <begin position="7"/>
        <end position="76"/>
    </location>
</feature>
<evidence type="ECO:0000256" key="2">
    <source>
        <dbReference type="ARBA" id="ARBA00023125"/>
    </source>
</evidence>
<evidence type="ECO:0000256" key="5">
    <source>
        <dbReference type="SAM" id="Coils"/>
    </source>
</evidence>
<dbReference type="Pfam" id="PF13411">
    <property type="entry name" value="MerR_1"/>
    <property type="match status" value="1"/>
</dbReference>
<dbReference type="PRINTS" id="PR00040">
    <property type="entry name" value="HTHMERR"/>
</dbReference>
<dbReference type="PROSITE" id="PS00552">
    <property type="entry name" value="HTH_MERR_1"/>
    <property type="match status" value="1"/>
</dbReference>
<keyword evidence="8" id="KW-1185">Reference proteome</keyword>
<dbReference type="EMBL" id="UGRY01000002">
    <property type="protein sequence ID" value="SUA74563.1"/>
    <property type="molecule type" value="Genomic_DNA"/>
</dbReference>
<name>A0A378YCW5_9NOCA</name>
<keyword evidence="5" id="KW-0175">Coiled coil</keyword>
<keyword evidence="2" id="KW-0238">DNA-binding</keyword>
<evidence type="ECO:0000256" key="1">
    <source>
        <dbReference type="ARBA" id="ARBA00023015"/>
    </source>
</evidence>
<evidence type="ECO:0000259" key="6">
    <source>
        <dbReference type="PROSITE" id="PS50937"/>
    </source>
</evidence>
<dbReference type="InterPro" id="IPR009061">
    <property type="entry name" value="DNA-bd_dom_put_sf"/>
</dbReference>
<feature type="coiled-coil region" evidence="5">
    <location>
        <begin position="75"/>
        <end position="102"/>
    </location>
</feature>
<dbReference type="SUPFAM" id="SSF89082">
    <property type="entry name" value="Antibiotic binding domain of TipA-like multidrug resistance regulators"/>
    <property type="match status" value="1"/>
</dbReference>
<dbReference type="InterPro" id="IPR012925">
    <property type="entry name" value="TipAS_dom"/>
</dbReference>
<dbReference type="Proteomes" id="UP000255467">
    <property type="component" value="Unassembled WGS sequence"/>
</dbReference>
<keyword evidence="3" id="KW-0010">Activator</keyword>
<evidence type="ECO:0000256" key="3">
    <source>
        <dbReference type="ARBA" id="ARBA00023159"/>
    </source>
</evidence>
<dbReference type="SMART" id="SM00422">
    <property type="entry name" value="HTH_MERR"/>
    <property type="match status" value="1"/>
</dbReference>
<dbReference type="PROSITE" id="PS50937">
    <property type="entry name" value="HTH_MERR_2"/>
    <property type="match status" value="1"/>
</dbReference>
<dbReference type="PANTHER" id="PTHR30204">
    <property type="entry name" value="REDOX-CYCLING DRUG-SENSING TRANSCRIPTIONAL ACTIVATOR SOXR"/>
    <property type="match status" value="1"/>
</dbReference>
<dbReference type="Pfam" id="PF07739">
    <property type="entry name" value="TipAS"/>
    <property type="match status" value="1"/>
</dbReference>
<dbReference type="InterPro" id="IPR047057">
    <property type="entry name" value="MerR_fam"/>
</dbReference>
<dbReference type="Gene3D" id="1.10.490.50">
    <property type="entry name" value="Antibiotic binding domain of TipA-like multidrug resistance regulators"/>
    <property type="match status" value="1"/>
</dbReference>
<reference evidence="7 8" key="1">
    <citation type="submission" date="2018-06" db="EMBL/GenBank/DDBJ databases">
        <authorList>
            <consortium name="Pathogen Informatics"/>
            <person name="Doyle S."/>
        </authorList>
    </citation>
    <scope>NUCLEOTIDE SEQUENCE [LARGE SCALE GENOMIC DNA]</scope>
    <source>
        <strain evidence="7 8">NCTC1934</strain>
    </source>
</reference>
<dbReference type="STRING" id="1406858.GCA_000710895_00710"/>
<accession>A0A378YCW5</accession>